<dbReference type="AlphaFoldDB" id="A0A8D8M8V3"/>
<evidence type="ECO:0000256" key="2">
    <source>
        <dbReference type="ARBA" id="ARBA00001326"/>
    </source>
</evidence>
<proteinExistence type="inferred from homology"/>
<dbReference type="EMBL" id="HBUF01240972">
    <property type="protein sequence ID" value="CAG6676944.1"/>
    <property type="molecule type" value="Transcribed_RNA"/>
</dbReference>
<evidence type="ECO:0000256" key="11">
    <source>
        <dbReference type="ARBA" id="ARBA00045980"/>
    </source>
</evidence>
<comment type="cofactor">
    <cofactor evidence="13">
        <name>Mn(2+)</name>
        <dbReference type="ChEBI" id="CHEBI:29035"/>
    </cofactor>
    <cofactor evidence="13">
        <name>Ni(2+)</name>
        <dbReference type="ChEBI" id="CHEBI:49786"/>
    </cofactor>
</comment>
<dbReference type="EMBL" id="HBUF01597194">
    <property type="protein sequence ID" value="CAG6775084.1"/>
    <property type="molecule type" value="Transcribed_RNA"/>
</dbReference>
<dbReference type="EMBL" id="HBUF01597195">
    <property type="protein sequence ID" value="CAG6775085.1"/>
    <property type="molecule type" value="Transcribed_RNA"/>
</dbReference>
<evidence type="ECO:0000256" key="13">
    <source>
        <dbReference type="RuleBase" id="RU367030"/>
    </source>
</evidence>
<dbReference type="GO" id="GO:0016791">
    <property type="term" value="F:phosphatase activity"/>
    <property type="evidence" value="ECO:0007669"/>
    <property type="project" value="TreeGrafter"/>
</dbReference>
<protein>
    <recommendedName>
        <fullName evidence="13">Sugar phosphate phosphatase</fullName>
        <ecNumber evidence="13">2.1.1.-</ecNumber>
        <ecNumber evidence="13">3.1.3.-</ecNumber>
    </recommendedName>
</protein>
<dbReference type="GO" id="GO:0032259">
    <property type="term" value="P:methylation"/>
    <property type="evidence" value="ECO:0007669"/>
    <property type="project" value="UniProtKB-KW"/>
</dbReference>
<comment type="catalytic activity">
    <reaction evidence="1 13">
        <text>L-glutamyl-[protein] + S-adenosyl-L-methionine = [protein]-L-glutamate 5-O-methyl ester + S-adenosyl-L-homocysteine</text>
        <dbReference type="Rhea" id="RHEA:24452"/>
        <dbReference type="Rhea" id="RHEA-COMP:10208"/>
        <dbReference type="Rhea" id="RHEA-COMP:10311"/>
        <dbReference type="ChEBI" id="CHEBI:29973"/>
        <dbReference type="ChEBI" id="CHEBI:57856"/>
        <dbReference type="ChEBI" id="CHEBI:59789"/>
        <dbReference type="ChEBI" id="CHEBI:82795"/>
    </reaction>
</comment>
<dbReference type="EMBL" id="HBUF01056948">
    <property type="protein sequence ID" value="CAG6624335.1"/>
    <property type="molecule type" value="Transcribed_RNA"/>
</dbReference>
<dbReference type="GO" id="GO:0046872">
    <property type="term" value="F:metal ion binding"/>
    <property type="evidence" value="ECO:0007669"/>
    <property type="project" value="UniProtKB-UniRule"/>
</dbReference>
<comment type="catalytic activity">
    <reaction evidence="12 13">
        <text>beta-D-fructose 6-phosphate = dihydroxyacetone + D-glyceraldehyde 3-phosphate</text>
        <dbReference type="Rhea" id="RHEA:28002"/>
        <dbReference type="ChEBI" id="CHEBI:16016"/>
        <dbReference type="ChEBI" id="CHEBI:57634"/>
        <dbReference type="ChEBI" id="CHEBI:59776"/>
    </reaction>
</comment>
<evidence type="ECO:0000256" key="10">
    <source>
        <dbReference type="ARBA" id="ARBA00023211"/>
    </source>
</evidence>
<evidence type="ECO:0000256" key="6">
    <source>
        <dbReference type="ARBA" id="ARBA00022679"/>
    </source>
</evidence>
<dbReference type="GO" id="GO:0006974">
    <property type="term" value="P:DNA damage response"/>
    <property type="evidence" value="ECO:0007669"/>
    <property type="project" value="TreeGrafter"/>
</dbReference>
<feature type="domain" description="Damage-control phosphatase ARMT1-like metal-binding" evidence="14">
    <location>
        <begin position="32"/>
        <end position="423"/>
    </location>
</feature>
<dbReference type="GO" id="GO:0051998">
    <property type="term" value="F:protein carboxyl O-methyltransferase activity"/>
    <property type="evidence" value="ECO:0007669"/>
    <property type="project" value="UniProtKB-UniRule"/>
</dbReference>
<dbReference type="PANTHER" id="PTHR12260:SF6">
    <property type="entry name" value="DAMAGE-CONTROL PHOSPHATASE ARMT1"/>
    <property type="match status" value="1"/>
</dbReference>
<dbReference type="EMBL" id="HBUF01597196">
    <property type="protein sequence ID" value="CAG6775086.1"/>
    <property type="molecule type" value="Transcribed_RNA"/>
</dbReference>
<dbReference type="Gene3D" id="1.20.930.60">
    <property type="match status" value="1"/>
</dbReference>
<accession>A0A8D8M8V3</accession>
<dbReference type="EMBL" id="HBUF01240969">
    <property type="protein sequence ID" value="CAG6676941.1"/>
    <property type="molecule type" value="Transcribed_RNA"/>
</dbReference>
<sequence>MSNYLKRCVDKETGVNEPLRGIYIRSFAYPSLKDRTPIILTSVIDHLSREKESIVQKYGEGAREELKTVIGNISKLKSELQTNKPFSKIESGGEGADHYNRLIDEKTKRDGEVPTWYYVEWLFAECYLYRRLREIFETTEYLQKYDIFEAQKIDVYYNSLSSIKEATILTLDFSVQKLPSLSKAALKKLVIDFIKLSLWSNRADLSLSGGEVTEQDSICSHLVELDKFILVDDSEKAYHALTEKPANGQPKILDIILDNAGFELYFDLCLSDLLLSAKIVTHVRFHAKNCPWFVSDTNPHDFYWMITTTKESEDPALRTIGTRWQGYVDEGKFSVETDEFWTLSSDFDKMKTERPTLYKKLGESALVIIKGDLNYRKLVADINRPYTTPFSKAIGSFHPNKLLSLRTMKCDVAAGLLPGQAEKCAAIHPNWIITGEFATIQFDGPSNA</sequence>
<evidence type="ECO:0000256" key="7">
    <source>
        <dbReference type="ARBA" id="ARBA00022691"/>
    </source>
</evidence>
<evidence type="ECO:0000313" key="15">
    <source>
        <dbReference type="EMBL" id="CAG6624335.1"/>
    </source>
</evidence>
<keyword evidence="6 15" id="KW-0808">Transferase</keyword>
<organism evidence="15">
    <name type="scientific">Cacopsylla melanoneura</name>
    <dbReference type="NCBI Taxonomy" id="428564"/>
    <lineage>
        <taxon>Eukaryota</taxon>
        <taxon>Metazoa</taxon>
        <taxon>Ecdysozoa</taxon>
        <taxon>Arthropoda</taxon>
        <taxon>Hexapoda</taxon>
        <taxon>Insecta</taxon>
        <taxon>Pterygota</taxon>
        <taxon>Neoptera</taxon>
        <taxon>Paraneoptera</taxon>
        <taxon>Hemiptera</taxon>
        <taxon>Sternorrhyncha</taxon>
        <taxon>Psylloidea</taxon>
        <taxon>Psyllidae</taxon>
        <taxon>Psyllinae</taxon>
        <taxon>Cacopsylla</taxon>
    </lineage>
</organism>
<dbReference type="GO" id="GO:0005634">
    <property type="term" value="C:nucleus"/>
    <property type="evidence" value="ECO:0007669"/>
    <property type="project" value="TreeGrafter"/>
</dbReference>
<keyword evidence="8 13" id="KW-0479">Metal-binding</keyword>
<comment type="catalytic activity">
    <reaction evidence="2 13">
        <text>beta-D-fructose 1-phosphate + H2O = D-fructose + phosphate</text>
        <dbReference type="Rhea" id="RHEA:35603"/>
        <dbReference type="ChEBI" id="CHEBI:15377"/>
        <dbReference type="ChEBI" id="CHEBI:37721"/>
        <dbReference type="ChEBI" id="CHEBI:43474"/>
        <dbReference type="ChEBI" id="CHEBI:138881"/>
    </reaction>
</comment>
<keyword evidence="7" id="KW-0949">S-adenosyl-L-methionine</keyword>
<dbReference type="PANTHER" id="PTHR12260">
    <property type="entry name" value="DAMAGE-CONTROL PHOSPHATASE ARMT1"/>
    <property type="match status" value="1"/>
</dbReference>
<dbReference type="EMBL" id="HBUF01597193">
    <property type="protein sequence ID" value="CAG6775083.1"/>
    <property type="molecule type" value="Transcribed_RNA"/>
</dbReference>
<keyword evidence="5 13" id="KW-0489">Methyltransferase</keyword>
<dbReference type="EMBL" id="HBUF01240970">
    <property type="protein sequence ID" value="CAG6676942.1"/>
    <property type="molecule type" value="Transcribed_RNA"/>
</dbReference>
<comment type="function">
    <text evidence="11 13">Metal-dependent phosphatase that shows phosphatase activity against several substrates, including fructose-1-phosphate and fructose-6-phosphate. Its preference for fructose-1-phosphate, a strong glycating agent that causes DNA damage rather than a canonical yeast metabolite, suggests a damage-control function in hexose phosphate metabolism. Has also been shown to have O-methyltransferase activity that methylates glutamate residues of target proteins to form gamma-glutamyl methyl ester residues. Possibly methylates PCNA, suggesting it is involved in the DNA damage response.</text>
</comment>
<reference evidence="15" key="1">
    <citation type="submission" date="2021-05" db="EMBL/GenBank/DDBJ databases">
        <authorList>
            <person name="Alioto T."/>
            <person name="Alioto T."/>
            <person name="Gomez Garrido J."/>
        </authorList>
    </citation>
    <scope>NUCLEOTIDE SEQUENCE</scope>
</reference>
<dbReference type="FunFam" id="3.40.50.10880:FF:000002">
    <property type="entry name" value="Acidic residue methyltransferase 1"/>
    <property type="match status" value="1"/>
</dbReference>
<evidence type="ECO:0000256" key="5">
    <source>
        <dbReference type="ARBA" id="ARBA00022603"/>
    </source>
</evidence>
<evidence type="ECO:0000259" key="14">
    <source>
        <dbReference type="Pfam" id="PF01937"/>
    </source>
</evidence>
<dbReference type="EC" id="2.1.1.-" evidence="13"/>
<keyword evidence="9 13" id="KW-0378">Hydrolase</keyword>
<evidence type="ECO:0000256" key="4">
    <source>
        <dbReference type="ARBA" id="ARBA00022596"/>
    </source>
</evidence>
<keyword evidence="10 13" id="KW-0464">Manganese</keyword>
<evidence type="ECO:0000256" key="9">
    <source>
        <dbReference type="ARBA" id="ARBA00022801"/>
    </source>
</evidence>
<dbReference type="InterPro" id="IPR036075">
    <property type="entry name" value="ARMT-1-like_metal-bd_sf"/>
</dbReference>
<dbReference type="InterPro" id="IPR002791">
    <property type="entry name" value="ARMT1-like_metal-bd"/>
</dbReference>
<comment type="domain">
    <text evidence="13">Subfamily III proteins have a conserved RTxK motif about 40-50 residues from the C-terminus; the threonine may be replaced by serine or cysteine.</text>
</comment>
<evidence type="ECO:0000256" key="1">
    <source>
        <dbReference type="ARBA" id="ARBA00000807"/>
    </source>
</evidence>
<dbReference type="InterPro" id="IPR039763">
    <property type="entry name" value="ARMT1"/>
</dbReference>
<evidence type="ECO:0000256" key="12">
    <source>
        <dbReference type="ARBA" id="ARBA00048809"/>
    </source>
</evidence>
<evidence type="ECO:0000256" key="8">
    <source>
        <dbReference type="ARBA" id="ARBA00022723"/>
    </source>
</evidence>
<dbReference type="Pfam" id="PF01937">
    <property type="entry name" value="ARMT1-like_dom"/>
    <property type="match status" value="1"/>
</dbReference>
<name>A0A8D8M8V3_9HEMI</name>
<evidence type="ECO:0000256" key="3">
    <source>
        <dbReference type="ARBA" id="ARBA00009519"/>
    </source>
</evidence>
<comment type="similarity">
    <text evidence="3 13">Belongs to the damage-control phosphatase family. Sugar phosphate phosphatase III subfamily.</text>
</comment>
<dbReference type="EC" id="3.1.3.-" evidence="13"/>
<dbReference type="EMBL" id="HBUF01056950">
    <property type="protein sequence ID" value="CAG6624340.1"/>
    <property type="molecule type" value="Transcribed_RNA"/>
</dbReference>
<dbReference type="SUPFAM" id="SSF111321">
    <property type="entry name" value="AF1104-like"/>
    <property type="match status" value="1"/>
</dbReference>
<dbReference type="Gene3D" id="3.40.50.10880">
    <property type="entry name" value="Uncharacterised protein PF01937, DUF89, domain 3"/>
    <property type="match status" value="1"/>
</dbReference>
<keyword evidence="4" id="KW-0533">Nickel</keyword>